<dbReference type="KEGG" id="tbg:TbgDal_XI16090"/>
<name>D0A9Y9_TRYB9</name>
<accession>D0A9Y9</accession>
<proteinExistence type="predicted"/>
<dbReference type="RefSeq" id="XP_011780754.1">
    <property type="nucleotide sequence ID" value="XM_011782452.1"/>
</dbReference>
<evidence type="ECO:0000313" key="1">
    <source>
        <dbReference type="EMBL" id="CBH18490.1"/>
    </source>
</evidence>
<sequence length="124" mass="14110">MREVKTAELPTETTYCKARRKMLKIKCRGPFPHLVFALRFTVGHPLTPHLSVPYSRTTTNSTHGMFNVLISPLQTCPLNSFLPPPSIQCNPPLLEGEVHKSFPFNLGVTSDNREMQKNKQRILH</sequence>
<gene>
    <name evidence="1" type="ORF">TbgDal_XI16090</name>
</gene>
<evidence type="ECO:0000313" key="2">
    <source>
        <dbReference type="Proteomes" id="UP000002316"/>
    </source>
</evidence>
<dbReference type="AlphaFoldDB" id="D0A9Y9"/>
<reference evidence="2" key="1">
    <citation type="journal article" date="2010" name="PLoS Negl. Trop. Dis.">
        <title>The genome sequence of Trypanosoma brucei gambiense, causative agent of chronic human african trypanosomiasis.</title>
        <authorList>
            <person name="Jackson A.P."/>
            <person name="Sanders M."/>
            <person name="Berry A."/>
            <person name="McQuillan J."/>
            <person name="Aslett M.A."/>
            <person name="Quail M.A."/>
            <person name="Chukualim B."/>
            <person name="Capewell P."/>
            <person name="MacLeod A."/>
            <person name="Melville S.E."/>
            <person name="Gibson W."/>
            <person name="Barry J.D."/>
            <person name="Berriman M."/>
            <person name="Hertz-Fowler C."/>
        </authorList>
    </citation>
    <scope>NUCLEOTIDE SEQUENCE [LARGE SCALE GENOMIC DNA]</scope>
    <source>
        <strain evidence="2">MHOM/CI/86/DAL972</strain>
    </source>
</reference>
<protein>
    <submittedName>
        <fullName evidence="1">Uncharacterized protein</fullName>
    </submittedName>
</protein>
<dbReference type="EMBL" id="FN554974">
    <property type="protein sequence ID" value="CBH18490.1"/>
    <property type="molecule type" value="Genomic_DNA"/>
</dbReference>
<dbReference type="GeneID" id="23866808"/>
<organism evidence="1 2">
    <name type="scientific">Trypanosoma brucei gambiense (strain MHOM/CI/86/DAL972)</name>
    <dbReference type="NCBI Taxonomy" id="679716"/>
    <lineage>
        <taxon>Eukaryota</taxon>
        <taxon>Discoba</taxon>
        <taxon>Euglenozoa</taxon>
        <taxon>Kinetoplastea</taxon>
        <taxon>Metakinetoplastina</taxon>
        <taxon>Trypanosomatida</taxon>
        <taxon>Trypanosomatidae</taxon>
        <taxon>Trypanosoma</taxon>
    </lineage>
</organism>
<dbReference type="Proteomes" id="UP000002316">
    <property type="component" value="Chromosome 11"/>
</dbReference>